<keyword evidence="6 11" id="KW-0808">Transferase</keyword>
<organism evidence="12 13">
    <name type="scientific">Candidatus Xianfuyuplasma coldseepsis</name>
    <dbReference type="NCBI Taxonomy" id="2782163"/>
    <lineage>
        <taxon>Bacteria</taxon>
        <taxon>Bacillati</taxon>
        <taxon>Mycoplasmatota</taxon>
        <taxon>Mollicutes</taxon>
        <taxon>Candidatus Izemoplasmatales</taxon>
        <taxon>Candidatus Izemoplasmataceae</taxon>
        <taxon>Candidatus Xianfuyuplasma</taxon>
    </lineage>
</organism>
<evidence type="ECO:0000256" key="3">
    <source>
        <dbReference type="ARBA" id="ARBA00006047"/>
    </source>
</evidence>
<dbReference type="Gene3D" id="3.40.50.2000">
    <property type="entry name" value="Glycogen Phosphorylase B"/>
    <property type="match status" value="2"/>
</dbReference>
<feature type="modified residue" description="N6-(pyridoxal phosphate)lysine" evidence="10">
    <location>
        <position position="646"/>
    </location>
</feature>
<dbReference type="RefSeq" id="WP_258877905.1">
    <property type="nucleotide sequence ID" value="NZ_CP048914.1"/>
</dbReference>
<sequence length="798" mass="92043">MSNYFTDEYTFLSEFKSRLERRYIIELKDASIRQKYHVLGEMVSEVIAKNWLETNLELHDIDHKEVYYFSMEFLMGRLITNNIMNLGLRDTIEKAFAMEDLDLNAIEHYESDAGLGNGGLGRLAACFLDSIASMGYPGFGNGIRYRYGLFEQKIEDGYQVEKPDDWLKEGYVWEVRKEEEAVLIPFGGYVSFEDGNAVYYPDEQIHAVPYDVPVVGNHNGMVTSLRLWNAEPTDKRPPHLNAFEYDTEIRRISGFLYPDDATREGKVLRIKQQYFFSAAGVQNIVRKHMAKYNDLSTLPDKIVIQINDTHPSLVIAELMRLLVDDYHIDWEQAWTITTNTCAYTNHTILAEALEKWPVDIFEPVLPRIYQIIEEINRRFCKGLLDSNYPQETVTKLAIIADGVVKMAHLAIVGSFSVNGVAALHTDILKNIEMRDFNTLYPEKFNNKTNGITHRRWLLHSNPELSAILDMVSDNWVYDPMELQKLVKKATTKKYRALIKKMKLAKKKALAERIYDEQGIELDPSSIFDIQVKRLHEYKRQLMNALHIMYVYNKLKSDADFKANYVPHSFIFGAKAASGYYFAKKVIKLINTIAHKVNQDPDTNELLKVVFVENYNVTYAESIMPACDLSEQISTASKEASGTGNMKFMMNGAITIGTLDGANVEIAELVGEDNIVLFGLTSDEVNSRYENGGYQPLDVYHNHVDLRLVIDQLTNGFFEDVDKEEFREISDRLLQQDHYFVLEDFESYRQAHERANELYKDEEAWFKASIINIAKSGYFSSDRTIRQYAEEIWNIEPLK</sequence>
<dbReference type="GO" id="GO:0008184">
    <property type="term" value="F:glycogen phosphorylase activity"/>
    <property type="evidence" value="ECO:0007669"/>
    <property type="project" value="InterPro"/>
</dbReference>
<dbReference type="PIRSF" id="PIRSF000460">
    <property type="entry name" value="Pprylas_GlgP"/>
    <property type="match status" value="1"/>
</dbReference>
<dbReference type="PROSITE" id="PS00102">
    <property type="entry name" value="PHOSPHORYLASE"/>
    <property type="match status" value="1"/>
</dbReference>
<keyword evidence="13" id="KW-1185">Reference proteome</keyword>
<dbReference type="EC" id="2.4.1.1" evidence="11"/>
<keyword evidence="4" id="KW-0021">Allosteric enzyme</keyword>
<evidence type="ECO:0000256" key="11">
    <source>
        <dbReference type="RuleBase" id="RU000587"/>
    </source>
</evidence>
<dbReference type="GO" id="GO:0005980">
    <property type="term" value="P:glycogen catabolic process"/>
    <property type="evidence" value="ECO:0007669"/>
    <property type="project" value="TreeGrafter"/>
</dbReference>
<dbReference type="Proteomes" id="UP000514720">
    <property type="component" value="Chromosome"/>
</dbReference>
<comment type="function">
    <text evidence="9">Phosphorylase is an important allosteric enzyme in carbohydrate metabolism. Enzymes from different sources differ in their regulatory mechanisms and in their natural substrates. However, all known phosphorylases share catalytic and structural properties.</text>
</comment>
<dbReference type="AlphaFoldDB" id="A0A7L7KNS1"/>
<dbReference type="InterPro" id="IPR000811">
    <property type="entry name" value="Glyco_trans_35"/>
</dbReference>
<dbReference type="PANTHER" id="PTHR11468">
    <property type="entry name" value="GLYCOGEN PHOSPHORYLASE"/>
    <property type="match status" value="1"/>
</dbReference>
<dbReference type="CDD" id="cd04300">
    <property type="entry name" value="GT35_Glycogen_Phosphorylase"/>
    <property type="match status" value="1"/>
</dbReference>
<evidence type="ECO:0000313" key="13">
    <source>
        <dbReference type="Proteomes" id="UP000514720"/>
    </source>
</evidence>
<dbReference type="FunFam" id="3.40.50.2000:FF:000003">
    <property type="entry name" value="Alpha-1,4 glucan phosphorylase"/>
    <property type="match status" value="1"/>
</dbReference>
<keyword evidence="5 11" id="KW-0328">Glycosyltransferase</keyword>
<dbReference type="InterPro" id="IPR035090">
    <property type="entry name" value="Pyridoxal_P_attach_site"/>
</dbReference>
<gene>
    <name evidence="12" type="ORF">G4Z02_00590</name>
</gene>
<comment type="cofactor">
    <cofactor evidence="2 11">
        <name>pyridoxal 5'-phosphate</name>
        <dbReference type="ChEBI" id="CHEBI:597326"/>
    </cofactor>
</comment>
<proteinExistence type="inferred from homology"/>
<dbReference type="SUPFAM" id="SSF53756">
    <property type="entry name" value="UDP-Glycosyltransferase/glycogen phosphorylase"/>
    <property type="match status" value="1"/>
</dbReference>
<accession>A0A7L7KNS1</accession>
<evidence type="ECO:0000256" key="9">
    <source>
        <dbReference type="ARBA" id="ARBA00025174"/>
    </source>
</evidence>
<dbReference type="KEGG" id="xcl:G4Z02_00590"/>
<protein>
    <recommendedName>
        <fullName evidence="11">Alpha-1,4 glucan phosphorylase</fullName>
        <ecNumber evidence="11">2.4.1.1</ecNumber>
    </recommendedName>
</protein>
<name>A0A7L7KNS1_9MOLU</name>
<evidence type="ECO:0000256" key="2">
    <source>
        <dbReference type="ARBA" id="ARBA00001933"/>
    </source>
</evidence>
<dbReference type="InterPro" id="IPR011833">
    <property type="entry name" value="Glycg_phsphrylas"/>
</dbReference>
<keyword evidence="8 11" id="KW-0119">Carbohydrate metabolism</keyword>
<keyword evidence="7 10" id="KW-0663">Pyridoxal phosphate</keyword>
<evidence type="ECO:0000256" key="1">
    <source>
        <dbReference type="ARBA" id="ARBA00001275"/>
    </source>
</evidence>
<evidence type="ECO:0000256" key="5">
    <source>
        <dbReference type="ARBA" id="ARBA00022676"/>
    </source>
</evidence>
<comment type="catalytic activity">
    <reaction evidence="1 11">
        <text>[(1-&gt;4)-alpha-D-glucosyl](n) + phosphate = [(1-&gt;4)-alpha-D-glucosyl](n-1) + alpha-D-glucose 1-phosphate</text>
        <dbReference type="Rhea" id="RHEA:41732"/>
        <dbReference type="Rhea" id="RHEA-COMP:9584"/>
        <dbReference type="Rhea" id="RHEA-COMP:9586"/>
        <dbReference type="ChEBI" id="CHEBI:15444"/>
        <dbReference type="ChEBI" id="CHEBI:43474"/>
        <dbReference type="ChEBI" id="CHEBI:58601"/>
        <dbReference type="EC" id="2.4.1.1"/>
    </reaction>
</comment>
<dbReference type="FunFam" id="3.40.50.2000:FF:000807">
    <property type="entry name" value="Alpha-glucan phosphorylase 2, cytosolic"/>
    <property type="match status" value="1"/>
</dbReference>
<comment type="similarity">
    <text evidence="3 11">Belongs to the glycogen phosphorylase family.</text>
</comment>
<evidence type="ECO:0000256" key="4">
    <source>
        <dbReference type="ARBA" id="ARBA00022533"/>
    </source>
</evidence>
<reference evidence="12 13" key="1">
    <citation type="submission" date="2020-02" db="EMBL/GenBank/DDBJ databases">
        <authorList>
            <person name="Zheng R.K."/>
            <person name="Sun C.M."/>
        </authorList>
    </citation>
    <scope>NUCLEOTIDE SEQUENCE [LARGE SCALE GENOMIC DNA]</scope>
    <source>
        <strain evidence="13">zrk13</strain>
    </source>
</reference>
<dbReference type="GO" id="GO:0030170">
    <property type="term" value="F:pyridoxal phosphate binding"/>
    <property type="evidence" value="ECO:0007669"/>
    <property type="project" value="InterPro"/>
</dbReference>
<evidence type="ECO:0000256" key="6">
    <source>
        <dbReference type="ARBA" id="ARBA00022679"/>
    </source>
</evidence>
<evidence type="ECO:0000256" key="10">
    <source>
        <dbReference type="PIRSR" id="PIRSR000460-1"/>
    </source>
</evidence>
<dbReference type="Pfam" id="PF00343">
    <property type="entry name" value="Phosphorylase"/>
    <property type="match status" value="1"/>
</dbReference>
<dbReference type="NCBIfam" id="TIGR02093">
    <property type="entry name" value="P_ylase"/>
    <property type="match status" value="1"/>
</dbReference>
<dbReference type="PANTHER" id="PTHR11468:SF3">
    <property type="entry name" value="GLYCOGEN PHOSPHORYLASE, LIVER FORM"/>
    <property type="match status" value="1"/>
</dbReference>
<comment type="function">
    <text evidence="11">Allosteric enzyme that catalyzes the rate-limiting step in glycogen catabolism, the phosphorolytic cleavage of glycogen to produce glucose-1-phosphate, and plays a central role in maintaining cellular and organismal glucose homeostasis.</text>
</comment>
<evidence type="ECO:0000256" key="7">
    <source>
        <dbReference type="ARBA" id="ARBA00022898"/>
    </source>
</evidence>
<dbReference type="GO" id="GO:0005737">
    <property type="term" value="C:cytoplasm"/>
    <property type="evidence" value="ECO:0007669"/>
    <property type="project" value="TreeGrafter"/>
</dbReference>
<dbReference type="EMBL" id="CP048914">
    <property type="protein sequence ID" value="QMS84297.1"/>
    <property type="molecule type" value="Genomic_DNA"/>
</dbReference>
<evidence type="ECO:0000313" key="12">
    <source>
        <dbReference type="EMBL" id="QMS84297.1"/>
    </source>
</evidence>
<evidence type="ECO:0000256" key="8">
    <source>
        <dbReference type="ARBA" id="ARBA00023277"/>
    </source>
</evidence>